<evidence type="ECO:0000313" key="1">
    <source>
        <dbReference type="EMBL" id="RYT41925.1"/>
    </source>
</evidence>
<protein>
    <submittedName>
        <fullName evidence="1">Uncharacterized protein</fullName>
    </submittedName>
</protein>
<dbReference type="EMBL" id="RCYA01000008">
    <property type="protein sequence ID" value="RYT41925.1"/>
    <property type="molecule type" value="Genomic_DNA"/>
</dbReference>
<comment type="caution">
    <text evidence="1">The sequence shown here is derived from an EMBL/GenBank/DDBJ whole genome shotgun (WGS) entry which is preliminary data.</text>
</comment>
<reference evidence="1 2" key="1">
    <citation type="journal article" date="2019" name="Science, e1252229">
        <title>Invertible promoters mediate bacterial phase variation, antibiotic resistance, and host adaptation in the gut.</title>
        <authorList>
            <person name="Jiang X."/>
            <person name="Hall A.B."/>
            <person name="Arthur T.D."/>
            <person name="Plichta D.R."/>
            <person name="Covington C.T."/>
            <person name="Poyet M."/>
            <person name="Crothers J."/>
            <person name="Moses P.L."/>
            <person name="Tolonen A.C."/>
            <person name="Vlamakis H."/>
            <person name="Alm E.J."/>
            <person name="Xavier R.J."/>
        </authorList>
    </citation>
    <scope>NUCLEOTIDE SEQUENCE [LARGE SCALE GENOMIC DNA]</scope>
    <source>
        <strain evidence="2">ca_0067</strain>
    </source>
</reference>
<name>A0ABY0HRA8_CITAM</name>
<sequence length="83" mass="10016">MPLRFFSAARGVHNTLSRFRVKHLFRFSLSVFITGFHRRTLLTRRLACRCSVSVEAHYRELFRADKGKFKIIFRVRNIYPKQR</sequence>
<evidence type="ECO:0000313" key="2">
    <source>
        <dbReference type="Proteomes" id="UP000292985"/>
    </source>
</evidence>
<gene>
    <name evidence="1" type="ORF">EAJ18_18285</name>
</gene>
<dbReference type="Proteomes" id="UP000292985">
    <property type="component" value="Unassembled WGS sequence"/>
</dbReference>
<organism evidence="1 2">
    <name type="scientific">Citrobacter amalonaticus</name>
    <dbReference type="NCBI Taxonomy" id="35703"/>
    <lineage>
        <taxon>Bacteria</taxon>
        <taxon>Pseudomonadati</taxon>
        <taxon>Pseudomonadota</taxon>
        <taxon>Gammaproteobacteria</taxon>
        <taxon>Enterobacterales</taxon>
        <taxon>Enterobacteriaceae</taxon>
        <taxon>Citrobacter</taxon>
    </lineage>
</organism>
<proteinExistence type="predicted"/>
<keyword evidence="2" id="KW-1185">Reference proteome</keyword>
<accession>A0ABY0HRA8</accession>